<dbReference type="CDD" id="cd04501">
    <property type="entry name" value="SGNH_hydrolase_like_4"/>
    <property type="match status" value="1"/>
</dbReference>
<dbReference type="EMBL" id="CP073078">
    <property type="protein sequence ID" value="QUD90242.1"/>
    <property type="molecule type" value="Genomic_DNA"/>
</dbReference>
<dbReference type="RefSeq" id="WP_211940293.1">
    <property type="nucleotide sequence ID" value="NZ_CP073078.1"/>
</dbReference>
<dbReference type="InterPro" id="IPR051532">
    <property type="entry name" value="Ester_Hydrolysis_Enzymes"/>
</dbReference>
<dbReference type="PANTHER" id="PTHR30383">
    <property type="entry name" value="THIOESTERASE 1/PROTEASE 1/LYSOPHOSPHOLIPASE L1"/>
    <property type="match status" value="1"/>
</dbReference>
<dbReference type="Proteomes" id="UP000676409">
    <property type="component" value="Chromosome"/>
</dbReference>
<dbReference type="GO" id="GO:0004622">
    <property type="term" value="F:phosphatidylcholine lysophospholipase activity"/>
    <property type="evidence" value="ECO:0007669"/>
    <property type="project" value="TreeGrafter"/>
</dbReference>
<keyword evidence="4" id="KW-1185">Reference proteome</keyword>
<evidence type="ECO:0000256" key="1">
    <source>
        <dbReference type="SAM" id="SignalP"/>
    </source>
</evidence>
<accession>A0A975IWM7</accession>
<evidence type="ECO:0000259" key="2">
    <source>
        <dbReference type="Pfam" id="PF13472"/>
    </source>
</evidence>
<organism evidence="3 4">
    <name type="scientific">Phenylobacterium montanum</name>
    <dbReference type="NCBI Taxonomy" id="2823693"/>
    <lineage>
        <taxon>Bacteria</taxon>
        <taxon>Pseudomonadati</taxon>
        <taxon>Pseudomonadota</taxon>
        <taxon>Alphaproteobacteria</taxon>
        <taxon>Caulobacterales</taxon>
        <taxon>Caulobacteraceae</taxon>
        <taxon>Phenylobacterium</taxon>
    </lineage>
</organism>
<gene>
    <name evidence="3" type="ORF">KCG34_10450</name>
</gene>
<feature type="chain" id="PRO_5037584364" evidence="1">
    <location>
        <begin position="19"/>
        <end position="301"/>
    </location>
</feature>
<name>A0A975IWM7_9CAUL</name>
<proteinExistence type="predicted"/>
<sequence>MRALVASILASVTIGVGAAAGQTVAPLGMVENPCVAPVPIPPRLGEMMSRMLEPAQPLDPAFPAALAASPEMVEYQKQDAERAKRDWPNLCRYAEDDAMVRASARPIDVVFLGDSITEIWSSADPRFFSNGIVNRGIGGQTSSQMLLRFHADVVSLKPKIVHILAGTNDIAGNTGPTSVQNYENNITAMVEMARANGIRVVIGSIPPAAAFAWRPSVQPRPRIAELNAWLARFARQNRITFIDYHAVLTEPDGSMLSKLTNDGVHPNRDGYARMKPILLQALTTLHRSQHTERPRHHARRP</sequence>
<dbReference type="Pfam" id="PF13472">
    <property type="entry name" value="Lipase_GDSL_2"/>
    <property type="match status" value="1"/>
</dbReference>
<reference evidence="3" key="1">
    <citation type="submission" date="2021-04" db="EMBL/GenBank/DDBJ databases">
        <title>The complete genome sequence of Caulobacter sp. S6.</title>
        <authorList>
            <person name="Tang Y."/>
            <person name="Ouyang W."/>
            <person name="Liu Q."/>
            <person name="Huang B."/>
            <person name="Guo Z."/>
            <person name="Lei P."/>
        </authorList>
    </citation>
    <scope>NUCLEOTIDE SEQUENCE</scope>
    <source>
        <strain evidence="3">S6</strain>
    </source>
</reference>
<feature type="domain" description="SGNH hydrolase-type esterase" evidence="2">
    <location>
        <begin position="111"/>
        <end position="273"/>
    </location>
</feature>
<protein>
    <submittedName>
        <fullName evidence="3">SGNH/GDSL hydrolase family protein</fullName>
    </submittedName>
</protein>
<evidence type="ECO:0000313" key="4">
    <source>
        <dbReference type="Proteomes" id="UP000676409"/>
    </source>
</evidence>
<dbReference type="KEGG" id="caul:KCG34_10450"/>
<dbReference type="PANTHER" id="PTHR30383:SF5">
    <property type="entry name" value="SGNH HYDROLASE-TYPE ESTERASE DOMAIN-CONTAINING PROTEIN"/>
    <property type="match status" value="1"/>
</dbReference>
<dbReference type="InterPro" id="IPR036514">
    <property type="entry name" value="SGNH_hydro_sf"/>
</dbReference>
<dbReference type="Gene3D" id="3.40.50.1110">
    <property type="entry name" value="SGNH hydrolase"/>
    <property type="match status" value="1"/>
</dbReference>
<evidence type="ECO:0000313" key="3">
    <source>
        <dbReference type="EMBL" id="QUD90242.1"/>
    </source>
</evidence>
<feature type="signal peptide" evidence="1">
    <location>
        <begin position="1"/>
        <end position="18"/>
    </location>
</feature>
<dbReference type="AlphaFoldDB" id="A0A975IWM7"/>
<keyword evidence="1" id="KW-0732">Signal</keyword>
<dbReference type="SUPFAM" id="SSF52266">
    <property type="entry name" value="SGNH hydrolase"/>
    <property type="match status" value="1"/>
</dbReference>
<dbReference type="InterPro" id="IPR013830">
    <property type="entry name" value="SGNH_hydro"/>
</dbReference>
<keyword evidence="3" id="KW-0378">Hydrolase</keyword>